<proteinExistence type="inferred from homology"/>
<dbReference type="CDD" id="cd02809">
    <property type="entry name" value="alpha_hydroxyacid_oxid_FMN"/>
    <property type="match status" value="1"/>
</dbReference>
<evidence type="ECO:0000256" key="2">
    <source>
        <dbReference type="ARBA" id="ARBA00022630"/>
    </source>
</evidence>
<evidence type="ECO:0000256" key="3">
    <source>
        <dbReference type="ARBA" id="ARBA00022643"/>
    </source>
</evidence>
<feature type="domain" description="FMN hydroxy acid dehydrogenase" evidence="6">
    <location>
        <begin position="10"/>
        <end position="368"/>
    </location>
</feature>
<comment type="cofactor">
    <cofactor evidence="1">
        <name>FMN</name>
        <dbReference type="ChEBI" id="CHEBI:58210"/>
    </cofactor>
</comment>
<dbReference type="InterPro" id="IPR012133">
    <property type="entry name" value="Alpha-hydoxy_acid_DH_FMN"/>
</dbReference>
<dbReference type="PANTHER" id="PTHR10578:SF107">
    <property type="entry name" value="2-HYDROXYACID OXIDASE 1"/>
    <property type="match status" value="1"/>
</dbReference>
<dbReference type="InterPro" id="IPR013785">
    <property type="entry name" value="Aldolase_TIM"/>
</dbReference>
<keyword evidence="3" id="KW-0288">FMN</keyword>
<dbReference type="Pfam" id="PF01070">
    <property type="entry name" value="FMN_dh"/>
    <property type="match status" value="1"/>
</dbReference>
<protein>
    <submittedName>
        <fullName evidence="7">Alpha-hydroxy acid oxidase</fullName>
    </submittedName>
</protein>
<keyword evidence="4" id="KW-0560">Oxidoreductase</keyword>
<evidence type="ECO:0000256" key="5">
    <source>
        <dbReference type="ARBA" id="ARBA00024042"/>
    </source>
</evidence>
<organism evidence="7 8">
    <name type="scientific">Allohahella marinimesophila</name>
    <dbReference type="NCBI Taxonomy" id="1054972"/>
    <lineage>
        <taxon>Bacteria</taxon>
        <taxon>Pseudomonadati</taxon>
        <taxon>Pseudomonadota</taxon>
        <taxon>Gammaproteobacteria</taxon>
        <taxon>Oceanospirillales</taxon>
        <taxon>Hahellaceae</taxon>
        <taxon>Allohahella</taxon>
    </lineage>
</organism>
<dbReference type="InterPro" id="IPR037396">
    <property type="entry name" value="FMN_HAD"/>
</dbReference>
<evidence type="ECO:0000259" key="6">
    <source>
        <dbReference type="PROSITE" id="PS51349"/>
    </source>
</evidence>
<keyword evidence="2" id="KW-0285">Flavoprotein</keyword>
<dbReference type="EMBL" id="BAABBO010000001">
    <property type="protein sequence ID" value="GAA3950571.1"/>
    <property type="molecule type" value="Genomic_DNA"/>
</dbReference>
<evidence type="ECO:0000256" key="4">
    <source>
        <dbReference type="ARBA" id="ARBA00023002"/>
    </source>
</evidence>
<dbReference type="RefSeq" id="WP_344803323.1">
    <property type="nucleotide sequence ID" value="NZ_BAABBO010000001.1"/>
</dbReference>
<evidence type="ECO:0000313" key="7">
    <source>
        <dbReference type="EMBL" id="GAA3950571.1"/>
    </source>
</evidence>
<dbReference type="Proteomes" id="UP001501337">
    <property type="component" value="Unassembled WGS sequence"/>
</dbReference>
<reference evidence="8" key="1">
    <citation type="journal article" date="2019" name="Int. J. Syst. Evol. Microbiol.">
        <title>The Global Catalogue of Microorganisms (GCM) 10K type strain sequencing project: providing services to taxonomists for standard genome sequencing and annotation.</title>
        <authorList>
            <consortium name="The Broad Institute Genomics Platform"/>
            <consortium name="The Broad Institute Genome Sequencing Center for Infectious Disease"/>
            <person name="Wu L."/>
            <person name="Ma J."/>
        </authorList>
    </citation>
    <scope>NUCLEOTIDE SEQUENCE [LARGE SCALE GENOMIC DNA]</scope>
    <source>
        <strain evidence="8">JCM 17555</strain>
    </source>
</reference>
<evidence type="ECO:0000313" key="8">
    <source>
        <dbReference type="Proteomes" id="UP001501337"/>
    </source>
</evidence>
<dbReference type="SUPFAM" id="SSF51395">
    <property type="entry name" value="FMN-linked oxidoreductases"/>
    <property type="match status" value="1"/>
</dbReference>
<comment type="similarity">
    <text evidence="5">Belongs to the FMN-dependent alpha-hydroxy acid dehydrogenase family.</text>
</comment>
<comment type="caution">
    <text evidence="7">The sequence shown here is derived from an EMBL/GenBank/DDBJ whole genome shotgun (WGS) entry which is preliminary data.</text>
</comment>
<dbReference type="InterPro" id="IPR000262">
    <property type="entry name" value="FMN-dep_DH"/>
</dbReference>
<dbReference type="PROSITE" id="PS51349">
    <property type="entry name" value="FMN_HYDROXY_ACID_DH_2"/>
    <property type="match status" value="1"/>
</dbReference>
<dbReference type="PIRSF" id="PIRSF000138">
    <property type="entry name" value="Al-hdrx_acd_dh"/>
    <property type="match status" value="1"/>
</dbReference>
<keyword evidence="8" id="KW-1185">Reference proteome</keyword>
<evidence type="ECO:0000256" key="1">
    <source>
        <dbReference type="ARBA" id="ARBA00001917"/>
    </source>
</evidence>
<dbReference type="PANTHER" id="PTHR10578">
    <property type="entry name" value="S -2-HYDROXY-ACID OXIDASE-RELATED"/>
    <property type="match status" value="1"/>
</dbReference>
<gene>
    <name evidence="7" type="ORF">GCM10022278_07090</name>
</gene>
<dbReference type="Gene3D" id="3.20.20.70">
    <property type="entry name" value="Aldolase class I"/>
    <property type="match status" value="1"/>
</dbReference>
<name>A0ABP7NN19_9GAMM</name>
<sequence length="368" mass="39450">MSNQQNEQFCIPRDVVSLGDYERVASTRLTHACKEHIAAGVGDELTLQRNREDFDRIRIQPRLLRNFAQANTSCELLGSRLRHPIMLAPVAYQKLVHVDGELATAAGAAAVDCGMIVSTLASASLEDIANQGLSLLWFQVYFQPERAATLALVRRAERAGYTALVVTLDAPVSGLRNRAQRAGFELPEHVTAVNLEHFSRPPQRALDSNDSVVLHGFMADAPTMADLTWLLAETRLPVLVKGVLNPLDALELKNLGCAGVVVSNHGGRTLDGLPSTISALAAVRAAVGDEYPVLLDSGIRRGTDVLKALALGANCVLVGRPQLYALAVAGALGVAHMLRLLHTEFETAMALSGCPSLADITKDCILAD</sequence>
<accession>A0ABP7NN19</accession>